<dbReference type="RefSeq" id="WP_281885951.1">
    <property type="nucleotide sequence ID" value="NZ_BSDP01000001.1"/>
</dbReference>
<organism evidence="1 2">
    <name type="scientific">Agromyces rhizosphaerae</name>
    <dbReference type="NCBI Taxonomy" id="88374"/>
    <lineage>
        <taxon>Bacteria</taxon>
        <taxon>Bacillati</taxon>
        <taxon>Actinomycetota</taxon>
        <taxon>Actinomycetes</taxon>
        <taxon>Micrococcales</taxon>
        <taxon>Microbacteriaceae</taxon>
        <taxon>Agromyces</taxon>
    </lineage>
</organism>
<comment type="caution">
    <text evidence="1">The sequence shown here is derived from an EMBL/GenBank/DDBJ whole genome shotgun (WGS) entry which is preliminary data.</text>
</comment>
<evidence type="ECO:0008006" key="3">
    <source>
        <dbReference type="Google" id="ProtNLM"/>
    </source>
</evidence>
<evidence type="ECO:0000313" key="1">
    <source>
        <dbReference type="EMBL" id="GLI28511.1"/>
    </source>
</evidence>
<reference evidence="1" key="1">
    <citation type="submission" date="2022-12" db="EMBL/GenBank/DDBJ databases">
        <title>Reference genome sequencing for broad-spectrum identification of bacterial and archaeal isolates by mass spectrometry.</title>
        <authorList>
            <person name="Sekiguchi Y."/>
            <person name="Tourlousse D.M."/>
        </authorList>
    </citation>
    <scope>NUCLEOTIDE SEQUENCE</scope>
    <source>
        <strain evidence="1">14</strain>
    </source>
</reference>
<dbReference type="InterPro" id="IPR011008">
    <property type="entry name" value="Dimeric_a/b-barrel"/>
</dbReference>
<sequence>MSQLTDTTQFFAVFRFPPEREAEVDAFFERHAAWMERVHPREGAEALVQYSVAKGDDDGKLVVLVTEVFASQAGWENHLRIAHSDPDTVDLGTLTEIGERVIWNPAQVVHTLW</sequence>
<keyword evidence="2" id="KW-1185">Reference proteome</keyword>
<gene>
    <name evidence="1" type="ORF">ARHIZOSPH14_27530</name>
</gene>
<proteinExistence type="predicted"/>
<dbReference type="SUPFAM" id="SSF54909">
    <property type="entry name" value="Dimeric alpha+beta barrel"/>
    <property type="match status" value="1"/>
</dbReference>
<protein>
    <recommendedName>
        <fullName evidence="3">ABM domain-containing protein</fullName>
    </recommendedName>
</protein>
<dbReference type="EMBL" id="BSDP01000001">
    <property type="protein sequence ID" value="GLI28511.1"/>
    <property type="molecule type" value="Genomic_DNA"/>
</dbReference>
<dbReference type="AlphaFoldDB" id="A0A9W6CT42"/>
<evidence type="ECO:0000313" key="2">
    <source>
        <dbReference type="Proteomes" id="UP001144396"/>
    </source>
</evidence>
<accession>A0A9W6CT42</accession>
<dbReference type="Proteomes" id="UP001144396">
    <property type="component" value="Unassembled WGS sequence"/>
</dbReference>
<name>A0A9W6CT42_9MICO</name>